<evidence type="ECO:0000313" key="2">
    <source>
        <dbReference type="EMBL" id="KAF6075113.1"/>
    </source>
</evidence>
<comment type="caution">
    <text evidence="2">The sequence shown here is derived from an EMBL/GenBank/DDBJ whole genome shotgun (WGS) entry which is preliminary data.</text>
</comment>
<proteinExistence type="predicted"/>
<feature type="region of interest" description="Disordered" evidence="1">
    <location>
        <begin position="1"/>
        <end position="146"/>
    </location>
</feature>
<protein>
    <submittedName>
        <fullName evidence="2">Uncharacterized protein</fullName>
    </submittedName>
</protein>
<organism evidence="2 3">
    <name type="scientific">Phyllostomus discolor</name>
    <name type="common">pale spear-nosed bat</name>
    <dbReference type="NCBI Taxonomy" id="89673"/>
    <lineage>
        <taxon>Eukaryota</taxon>
        <taxon>Metazoa</taxon>
        <taxon>Chordata</taxon>
        <taxon>Craniata</taxon>
        <taxon>Vertebrata</taxon>
        <taxon>Euteleostomi</taxon>
        <taxon>Mammalia</taxon>
        <taxon>Eutheria</taxon>
        <taxon>Laurasiatheria</taxon>
        <taxon>Chiroptera</taxon>
        <taxon>Yangochiroptera</taxon>
        <taxon>Phyllostomidae</taxon>
        <taxon>Phyllostominae</taxon>
        <taxon>Phyllostomus</taxon>
    </lineage>
</organism>
<feature type="compositionally biased region" description="Basic and acidic residues" evidence="1">
    <location>
        <begin position="66"/>
        <end position="84"/>
    </location>
</feature>
<reference evidence="2 3" key="1">
    <citation type="journal article" date="2020" name="Nature">
        <title>Six reference-quality genomes reveal evolution of bat adaptations.</title>
        <authorList>
            <person name="Jebb D."/>
            <person name="Huang Z."/>
            <person name="Pippel M."/>
            <person name="Hughes G.M."/>
            <person name="Lavrichenko K."/>
            <person name="Devanna P."/>
            <person name="Winkler S."/>
            <person name="Jermiin L.S."/>
            <person name="Skirmuntt E.C."/>
            <person name="Katzourakis A."/>
            <person name="Burkitt-Gray L."/>
            <person name="Ray D.A."/>
            <person name="Sullivan K.A.M."/>
            <person name="Roscito J.G."/>
            <person name="Kirilenko B.M."/>
            <person name="Davalos L.M."/>
            <person name="Corthals A.P."/>
            <person name="Power M.L."/>
            <person name="Jones G."/>
            <person name="Ransome R.D."/>
            <person name="Dechmann D.K.N."/>
            <person name="Locatelli A.G."/>
            <person name="Puechmaille S.J."/>
            <person name="Fedrigo O."/>
            <person name="Jarvis E.D."/>
            <person name="Hiller M."/>
            <person name="Vernes S.C."/>
            <person name="Myers E.W."/>
            <person name="Teeling E.C."/>
        </authorList>
    </citation>
    <scope>NUCLEOTIDE SEQUENCE [LARGE SCALE GENOMIC DNA]</scope>
    <source>
        <strain evidence="2">Bat1K_MPI-CBG_1</strain>
    </source>
</reference>
<name>A0A833YJV4_9CHIR</name>
<dbReference type="Proteomes" id="UP000664940">
    <property type="component" value="Unassembled WGS sequence"/>
</dbReference>
<sequence>MRFQQVQVSTGQESQVSWKPTDTPGPSSRLEAADSLGKEVSGGIGPLVPTPSWGMRTPCRATRPLLDFHRGREREPQSARDSGPRRHCRGAQDVADATTWLEDAFPPRPSQCLGRPRRGSSQLDVTQGIQLAGAGAAAPSSPPPPSCGTLFPFGSLAPGTDLALYKQLI</sequence>
<dbReference type="AlphaFoldDB" id="A0A833YJV4"/>
<evidence type="ECO:0000313" key="3">
    <source>
        <dbReference type="Proteomes" id="UP000664940"/>
    </source>
</evidence>
<accession>A0A833YJV4</accession>
<feature type="compositionally biased region" description="Polar residues" evidence="1">
    <location>
        <begin position="1"/>
        <end position="26"/>
    </location>
</feature>
<feature type="compositionally biased region" description="Polar residues" evidence="1">
    <location>
        <begin position="119"/>
        <end position="129"/>
    </location>
</feature>
<evidence type="ECO:0000256" key="1">
    <source>
        <dbReference type="SAM" id="MobiDB-lite"/>
    </source>
</evidence>
<gene>
    <name evidence="2" type="ORF">HJG60_009510</name>
</gene>
<dbReference type="EMBL" id="JABVXQ010000015">
    <property type="protein sequence ID" value="KAF6075113.1"/>
    <property type="molecule type" value="Genomic_DNA"/>
</dbReference>